<dbReference type="PROSITE" id="PS51192">
    <property type="entry name" value="HELICASE_ATP_BIND_1"/>
    <property type="match status" value="1"/>
</dbReference>
<organism evidence="5 6">
    <name type="scientific">Burkholderia theae</name>
    <dbReference type="NCBI Taxonomy" id="3143496"/>
    <lineage>
        <taxon>Bacteria</taxon>
        <taxon>Pseudomonadati</taxon>
        <taxon>Pseudomonadota</taxon>
        <taxon>Betaproteobacteria</taxon>
        <taxon>Burkholderiales</taxon>
        <taxon>Burkholderiaceae</taxon>
        <taxon>Burkholderia</taxon>
    </lineage>
</organism>
<dbReference type="Gene3D" id="3.40.50.300">
    <property type="entry name" value="P-loop containing nucleotide triphosphate hydrolases"/>
    <property type="match status" value="1"/>
</dbReference>
<evidence type="ECO:0000259" key="4">
    <source>
        <dbReference type="PROSITE" id="PS51194"/>
    </source>
</evidence>
<dbReference type="EMBL" id="JBCPYA010000025">
    <property type="protein sequence ID" value="MEN2475382.1"/>
    <property type="molecule type" value="Genomic_DNA"/>
</dbReference>
<dbReference type="Gene3D" id="3.40.50.10810">
    <property type="entry name" value="Tandem AAA-ATPase domain"/>
    <property type="match status" value="2"/>
</dbReference>
<evidence type="ECO:0000256" key="2">
    <source>
        <dbReference type="SAM" id="MobiDB-lite"/>
    </source>
</evidence>
<keyword evidence="6" id="KW-1185">Reference proteome</keyword>
<dbReference type="PANTHER" id="PTHR45766:SF6">
    <property type="entry name" value="SWI_SNF-RELATED MATRIX-ASSOCIATED ACTIN-DEPENDENT REGULATOR OF CHROMATIN SUBFAMILY A-LIKE PROTEIN 1"/>
    <property type="match status" value="1"/>
</dbReference>
<dbReference type="PANTHER" id="PTHR45766">
    <property type="entry name" value="DNA ANNEALING HELICASE AND ENDONUCLEASE ZRANB3 FAMILY MEMBER"/>
    <property type="match status" value="1"/>
</dbReference>
<dbReference type="InterPro" id="IPR027417">
    <property type="entry name" value="P-loop_NTPase"/>
</dbReference>
<evidence type="ECO:0000313" key="6">
    <source>
        <dbReference type="Proteomes" id="UP001466933"/>
    </source>
</evidence>
<dbReference type="InterPro" id="IPR038718">
    <property type="entry name" value="SNF2-like_sf"/>
</dbReference>
<gene>
    <name evidence="5" type="ORF">VOI36_36375</name>
</gene>
<feature type="compositionally biased region" description="Polar residues" evidence="2">
    <location>
        <begin position="362"/>
        <end position="371"/>
    </location>
</feature>
<protein>
    <submittedName>
        <fullName evidence="5">SNF2-related protein</fullName>
    </submittedName>
</protein>
<sequence>MRLSTSTIADLFRFDCDGKFGASESMVTMQVEGVTALCKILRRRKVAYLADEVGLGKTMQALGVVGWYRHTNPSARILIITPRENVQNGWKREFERFHRYVGKSIASLREYARLRDCLEDVQHSNDVHLLRHPSFMRPLFIGGSEEISWQDAIAKVDLPAIDTLVRTAPSSSDAERSFAYNVAFAKAVNAWFVREGIRFDLVVVDEAQCLRNASNQTNTVLRTLLNSCVEHWLFMSATPAHSGVENIATLFNTYPGRGNLIAPNLIDPADDFKQLKSALRQYMIRRPRTYIAGETTLRKQDYRRDDQESLSLTCQSALDTLSISLVQKHLVDVLERQGNRFRTGYIASFESLDDSLRKKKASNSAEKQASHPTPAEEESERADFYVEANVRILEAVAPDTGYVSALSRDFESRFGFSLPHPKLDEVERALALLAFGERKGDSNGGRVGGSKTLVFCRRISSVSALRQRLMQRYFASIEERCREVWGLRLNWKAGLPTRADRNDDVPTVGSLDDEPGNIENDNDYEADDTNHFRMALRPGEWLHRFRKTFDDGYRHALIFEQNWFVRLCEEAGVAPEAARDRIPEPLWAESYAYAVRGARRQRRRQFRYLVWHCLNRHAREVFRFDDEQADFWRGVLQHVYPEDIYKQVQPDALDGREDRELMLFESLWARAESCRWAESLALPAWKRGAERNNAMREELLWRQVLSNVLGRYLRLTDTLLDLYCADHHASETTSMLDKFVGWLCSDDIDAVRLRGIWHDWVRQYTLIFSSAIGETQDETLEERARQESFEFLGSLDPVVGITGGSRRHKRPIQQFNTPGMPWVMVGTDAIREGVNLHLYCDRVMHYGLAWTPGDLEQRVGRVDRYFSKIERRLKTSIEPMPTLEMLYPHLRDTLERRQIDVVMEKKRQSDAVTGDNFGNNNVADGDDAISLDVPLPAALPPRQPLPEHYFGTARHLGDDLKN</sequence>
<accession>A0ABU9WW90</accession>
<dbReference type="InterPro" id="IPR000330">
    <property type="entry name" value="SNF2_N"/>
</dbReference>
<feature type="region of interest" description="Disordered" evidence="2">
    <location>
        <begin position="502"/>
        <end position="523"/>
    </location>
</feature>
<dbReference type="SUPFAM" id="SSF52540">
    <property type="entry name" value="P-loop containing nucleoside triphosphate hydrolases"/>
    <property type="match status" value="2"/>
</dbReference>
<dbReference type="Pfam" id="PF00271">
    <property type="entry name" value="Helicase_C"/>
    <property type="match status" value="1"/>
</dbReference>
<dbReference type="PROSITE" id="PS51194">
    <property type="entry name" value="HELICASE_CTER"/>
    <property type="match status" value="1"/>
</dbReference>
<evidence type="ECO:0000256" key="1">
    <source>
        <dbReference type="ARBA" id="ARBA00022801"/>
    </source>
</evidence>
<keyword evidence="1" id="KW-0378">Hydrolase</keyword>
<dbReference type="RefSeq" id="WP_343495298.1">
    <property type="nucleotide sequence ID" value="NZ_JBCPYA010000025.1"/>
</dbReference>
<feature type="domain" description="Helicase ATP-binding" evidence="3">
    <location>
        <begin position="38"/>
        <end position="257"/>
    </location>
</feature>
<dbReference type="InterPro" id="IPR001650">
    <property type="entry name" value="Helicase_C-like"/>
</dbReference>
<comment type="caution">
    <text evidence="5">The sequence shown here is derived from an EMBL/GenBank/DDBJ whole genome shotgun (WGS) entry which is preliminary data.</text>
</comment>
<dbReference type="Pfam" id="PF00176">
    <property type="entry name" value="SNF2-rel_dom"/>
    <property type="match status" value="1"/>
</dbReference>
<dbReference type="Proteomes" id="UP001466933">
    <property type="component" value="Unassembled WGS sequence"/>
</dbReference>
<name>A0ABU9WW90_9BURK</name>
<evidence type="ECO:0000259" key="3">
    <source>
        <dbReference type="PROSITE" id="PS51192"/>
    </source>
</evidence>
<dbReference type="InterPro" id="IPR014001">
    <property type="entry name" value="Helicase_ATP-bd"/>
</dbReference>
<evidence type="ECO:0000313" key="5">
    <source>
        <dbReference type="EMBL" id="MEN2475382.1"/>
    </source>
</evidence>
<proteinExistence type="predicted"/>
<dbReference type="SMART" id="SM00487">
    <property type="entry name" value="DEXDc"/>
    <property type="match status" value="1"/>
</dbReference>
<feature type="region of interest" description="Disordered" evidence="2">
    <location>
        <begin position="360"/>
        <end position="381"/>
    </location>
</feature>
<dbReference type="SMART" id="SM00490">
    <property type="entry name" value="HELICc"/>
    <property type="match status" value="1"/>
</dbReference>
<feature type="domain" description="Helicase C-terminal" evidence="4">
    <location>
        <begin position="756"/>
        <end position="907"/>
    </location>
</feature>
<feature type="compositionally biased region" description="Acidic residues" evidence="2">
    <location>
        <begin position="511"/>
        <end position="523"/>
    </location>
</feature>
<reference evidence="5 6" key="1">
    <citation type="submission" date="2024-05" db="EMBL/GenBank/DDBJ databases">
        <title>Burkholderia sp. Nov. a novel bacteria isolated from rhizosphere soil of Camellia sinensis.</title>
        <authorList>
            <person name="Dong Y."/>
        </authorList>
    </citation>
    <scope>NUCLEOTIDE SEQUENCE [LARGE SCALE GENOMIC DNA]</scope>
    <source>
        <strain evidence="5 6">GS2Y</strain>
    </source>
</reference>